<accession>A0A6A6EDR8</accession>
<evidence type="ECO:0000256" key="1">
    <source>
        <dbReference type="SAM" id="MobiDB-lite"/>
    </source>
</evidence>
<evidence type="ECO:0000313" key="3">
    <source>
        <dbReference type="Proteomes" id="UP000800200"/>
    </source>
</evidence>
<name>A0A6A6EDR8_9PEZI</name>
<reference evidence="2" key="1">
    <citation type="journal article" date="2020" name="Stud. Mycol.">
        <title>101 Dothideomycetes genomes: a test case for predicting lifestyles and emergence of pathogens.</title>
        <authorList>
            <person name="Haridas S."/>
            <person name="Albert R."/>
            <person name="Binder M."/>
            <person name="Bloem J."/>
            <person name="Labutti K."/>
            <person name="Salamov A."/>
            <person name="Andreopoulos B."/>
            <person name="Baker S."/>
            <person name="Barry K."/>
            <person name="Bills G."/>
            <person name="Bluhm B."/>
            <person name="Cannon C."/>
            <person name="Castanera R."/>
            <person name="Culley D."/>
            <person name="Daum C."/>
            <person name="Ezra D."/>
            <person name="Gonzalez J."/>
            <person name="Henrissat B."/>
            <person name="Kuo A."/>
            <person name="Liang C."/>
            <person name="Lipzen A."/>
            <person name="Lutzoni F."/>
            <person name="Magnuson J."/>
            <person name="Mondo S."/>
            <person name="Nolan M."/>
            <person name="Ohm R."/>
            <person name="Pangilinan J."/>
            <person name="Park H.-J."/>
            <person name="Ramirez L."/>
            <person name="Alfaro M."/>
            <person name="Sun H."/>
            <person name="Tritt A."/>
            <person name="Yoshinaga Y."/>
            <person name="Zwiers L.-H."/>
            <person name="Turgeon B."/>
            <person name="Goodwin S."/>
            <person name="Spatafora J."/>
            <person name="Crous P."/>
            <person name="Grigoriev I."/>
        </authorList>
    </citation>
    <scope>NUCLEOTIDE SEQUENCE</scope>
    <source>
        <strain evidence="2">CBS 207.26</strain>
    </source>
</reference>
<dbReference type="AlphaFoldDB" id="A0A6A6EDR8"/>
<keyword evidence="3" id="KW-1185">Reference proteome</keyword>
<dbReference type="EMBL" id="ML994621">
    <property type="protein sequence ID" value="KAF2189373.1"/>
    <property type="molecule type" value="Genomic_DNA"/>
</dbReference>
<feature type="compositionally biased region" description="Low complexity" evidence="1">
    <location>
        <begin position="98"/>
        <end position="107"/>
    </location>
</feature>
<feature type="region of interest" description="Disordered" evidence="1">
    <location>
        <begin position="1"/>
        <end position="46"/>
    </location>
</feature>
<protein>
    <submittedName>
        <fullName evidence="2">Uncharacterized protein</fullName>
    </submittedName>
</protein>
<feature type="region of interest" description="Disordered" evidence="1">
    <location>
        <begin position="65"/>
        <end position="114"/>
    </location>
</feature>
<sequence length="114" mass="12315">MLPRSGVKRCPKPKQHFDAGVNPTPLRIQGRAPLRETSANDRFKPSQLTTDVQAASLFINENTNVKDYTSDRDPSAEDATTLDKKDAAALDKEEDAADAAGTASEAEVNSKVTK</sequence>
<evidence type="ECO:0000313" key="2">
    <source>
        <dbReference type="EMBL" id="KAF2189373.1"/>
    </source>
</evidence>
<proteinExistence type="predicted"/>
<feature type="compositionally biased region" description="Basic and acidic residues" evidence="1">
    <location>
        <begin position="68"/>
        <end position="91"/>
    </location>
</feature>
<feature type="compositionally biased region" description="Basic residues" evidence="1">
    <location>
        <begin position="1"/>
        <end position="14"/>
    </location>
</feature>
<dbReference type="Proteomes" id="UP000800200">
    <property type="component" value="Unassembled WGS sequence"/>
</dbReference>
<organism evidence="2 3">
    <name type="scientific">Zopfia rhizophila CBS 207.26</name>
    <dbReference type="NCBI Taxonomy" id="1314779"/>
    <lineage>
        <taxon>Eukaryota</taxon>
        <taxon>Fungi</taxon>
        <taxon>Dikarya</taxon>
        <taxon>Ascomycota</taxon>
        <taxon>Pezizomycotina</taxon>
        <taxon>Dothideomycetes</taxon>
        <taxon>Dothideomycetes incertae sedis</taxon>
        <taxon>Zopfiaceae</taxon>
        <taxon>Zopfia</taxon>
    </lineage>
</organism>
<gene>
    <name evidence="2" type="ORF">K469DRAFT_683765</name>
</gene>